<dbReference type="RefSeq" id="WP_078077385.1">
    <property type="nucleotide sequence ID" value="NZ_CP018047.1"/>
</dbReference>
<sequence>MAARGDPPEGTPEGTPGGGDDEYRSVVFDESFVRAARLQEFSAKERMGDHSHAVRRRDPAEKPGVGSGTPRRGSLQVLLLVLVIAVAFGTAVYVGVRPPYRPAVTRSAEPLRMTVIPLAPAGVVPGDDPERLLRQSPAAKFPTGASGIPLPLARRTPHFTENEVMTALTNAKDYLVASSVDPNVLTGAERRSVRALLDPEQLAQFDASFADPADDGRHAPAGWLVRFDPAKVALADSAVHVRGTLRFAESTPGTIDVMSDHTFVYALRPAGRSVGESGKQDASLFTVRRTLHFRFDRDDLPGHRVELLTSQVQAGPQACSTEASSTLTPLLAGARAKPAGPAGTDPYATGPPTAGLCGVLDSGAQPGG</sequence>
<dbReference type="EMBL" id="CP018047">
    <property type="protein sequence ID" value="AQU68764.1"/>
    <property type="molecule type" value="Genomic_DNA"/>
</dbReference>
<protein>
    <submittedName>
        <fullName evidence="3">Uncharacterized protein</fullName>
    </submittedName>
</protein>
<evidence type="ECO:0000313" key="4">
    <source>
        <dbReference type="Proteomes" id="UP000189677"/>
    </source>
</evidence>
<gene>
    <name evidence="3" type="ORF">BBN63_23775</name>
</gene>
<dbReference type="AlphaFoldDB" id="A0A1U9QWZ5"/>
<accession>A0A1U9QWZ5</accession>
<dbReference type="OrthoDB" id="3848547at2"/>
<evidence type="ECO:0000256" key="2">
    <source>
        <dbReference type="SAM" id="Phobius"/>
    </source>
</evidence>
<feature type="region of interest" description="Disordered" evidence="1">
    <location>
        <begin position="1"/>
        <end position="23"/>
    </location>
</feature>
<feature type="transmembrane region" description="Helical" evidence="2">
    <location>
        <begin position="77"/>
        <end position="96"/>
    </location>
</feature>
<dbReference type="KEGG" id="snw:BBN63_23775"/>
<feature type="compositionally biased region" description="Basic and acidic residues" evidence="1">
    <location>
        <begin position="42"/>
        <end position="61"/>
    </location>
</feature>
<keyword evidence="2" id="KW-0812">Transmembrane</keyword>
<reference evidence="3 4" key="1">
    <citation type="submission" date="2016-11" db="EMBL/GenBank/DDBJ databases">
        <title>Complete genome sequence of Streptomyces niveus SCSIO 3406.</title>
        <authorList>
            <person name="Zhu Q."/>
            <person name="Cheng W."/>
            <person name="Song Y."/>
            <person name="Li Q."/>
            <person name="Ju J."/>
        </authorList>
    </citation>
    <scope>NUCLEOTIDE SEQUENCE [LARGE SCALE GENOMIC DNA]</scope>
    <source>
        <strain evidence="3 4">SCSIO 3406</strain>
    </source>
</reference>
<proteinExistence type="predicted"/>
<keyword evidence="2" id="KW-1133">Transmembrane helix</keyword>
<dbReference type="Proteomes" id="UP000189677">
    <property type="component" value="Chromosome"/>
</dbReference>
<organism evidence="3 4">
    <name type="scientific">Streptomyces niveus</name>
    <name type="common">Streptomyces spheroides</name>
    <dbReference type="NCBI Taxonomy" id="193462"/>
    <lineage>
        <taxon>Bacteria</taxon>
        <taxon>Bacillati</taxon>
        <taxon>Actinomycetota</taxon>
        <taxon>Actinomycetes</taxon>
        <taxon>Kitasatosporales</taxon>
        <taxon>Streptomycetaceae</taxon>
        <taxon>Streptomyces</taxon>
    </lineage>
</organism>
<evidence type="ECO:0000313" key="3">
    <source>
        <dbReference type="EMBL" id="AQU68764.1"/>
    </source>
</evidence>
<evidence type="ECO:0000256" key="1">
    <source>
        <dbReference type="SAM" id="MobiDB-lite"/>
    </source>
</evidence>
<keyword evidence="4" id="KW-1185">Reference proteome</keyword>
<feature type="region of interest" description="Disordered" evidence="1">
    <location>
        <begin position="39"/>
        <end position="70"/>
    </location>
</feature>
<name>A0A1U9QWZ5_STRNV</name>
<keyword evidence="2" id="KW-0472">Membrane</keyword>